<sequence length="61" mass="6948">MIIRIAIPKAALKTPCLIMSLRFFKFPIIREITPVTVKAKLRVKKIKVIKRCITPFVIVAA</sequence>
<comment type="caution">
    <text evidence="1">The sequence shown here is derived from an EMBL/GenBank/DDBJ whole genome shotgun (WGS) entry which is preliminary data.</text>
</comment>
<dbReference type="AlphaFoldDB" id="A0AAV3FVD5"/>
<dbReference type="EMBL" id="AIDX01000001">
    <property type="protein sequence ID" value="EIQ82912.1"/>
    <property type="molecule type" value="Genomic_DNA"/>
</dbReference>
<name>A0AAV3FVD5_STRCB</name>
<organism evidence="1 2">
    <name type="scientific">Streptococcus canis FSL Z3-227</name>
    <dbReference type="NCBI Taxonomy" id="482234"/>
    <lineage>
        <taxon>Bacteria</taxon>
        <taxon>Bacillati</taxon>
        <taxon>Bacillota</taxon>
        <taxon>Bacilli</taxon>
        <taxon>Lactobacillales</taxon>
        <taxon>Streptococcaceae</taxon>
        <taxon>Streptococcus</taxon>
    </lineage>
</organism>
<reference evidence="1 2" key="1">
    <citation type="journal article" date="2012" name="PLoS ONE">
        <title>Gene Repertoire Evolution of Streptococcus pyogenes Inferred from Phylogenomic Analysis with Streptococcus canis and Streptococcus dysgalactiae.</title>
        <authorList>
            <person name="Lefebure T."/>
            <person name="Richards V.P."/>
            <person name="Lang P."/>
            <person name="Pavinski-Bitar P."/>
            <person name="Stanhope M.J."/>
        </authorList>
    </citation>
    <scope>NUCLEOTIDE SEQUENCE [LARGE SCALE GENOMIC DNA]</scope>
    <source>
        <strain evidence="1 2">FSL Z3-227</strain>
    </source>
</reference>
<protein>
    <submittedName>
        <fullName evidence="1">Uncharacterized protein</fullName>
    </submittedName>
</protein>
<accession>A0AAV3FVD5</accession>
<dbReference type="Proteomes" id="UP000004423">
    <property type="component" value="Unassembled WGS sequence"/>
</dbReference>
<evidence type="ECO:0000313" key="1">
    <source>
        <dbReference type="EMBL" id="EIQ82912.1"/>
    </source>
</evidence>
<evidence type="ECO:0000313" key="2">
    <source>
        <dbReference type="Proteomes" id="UP000004423"/>
    </source>
</evidence>
<gene>
    <name evidence="1" type="ORF">SCAZ3_11135</name>
</gene>
<proteinExistence type="predicted"/>